<dbReference type="EMBL" id="BKCJ010000204">
    <property type="protein sequence ID" value="GEU30947.1"/>
    <property type="molecule type" value="Genomic_DNA"/>
</dbReference>
<protein>
    <submittedName>
        <fullName evidence="1">Uncharacterized protein</fullName>
    </submittedName>
</protein>
<reference evidence="1" key="1">
    <citation type="journal article" date="2019" name="Sci. Rep.">
        <title>Draft genome of Tanacetum cinerariifolium, the natural source of mosquito coil.</title>
        <authorList>
            <person name="Yamashiro T."/>
            <person name="Shiraishi A."/>
            <person name="Satake H."/>
            <person name="Nakayama K."/>
        </authorList>
    </citation>
    <scope>NUCLEOTIDE SEQUENCE</scope>
</reference>
<sequence>MADNETKSTMKEFTTNDHANYISWITCITVDGKNAYELKGKFLNDLHDNASGTYKEDAIEHIKYFFKIVDPIGLPNKKNDSHDEVIDDGFSNLEEANNDDGKEIGKIFRIETNLFNYETPLCTKFNEFNYLLKVDPELFTYDVERTMNYDDYKNKLNDELEDPWFEGGVPYKIGNHICEPFRFKNGKAKWPTCSLNEDGFCNDGELSEMV</sequence>
<comment type="caution">
    <text evidence="1">The sequence shown here is derived from an EMBL/GenBank/DDBJ whole genome shotgun (WGS) entry which is preliminary data.</text>
</comment>
<dbReference type="AlphaFoldDB" id="A0A6L2J379"/>
<gene>
    <name evidence="1" type="ORF">Tci_002925</name>
</gene>
<evidence type="ECO:0000313" key="1">
    <source>
        <dbReference type="EMBL" id="GEU30947.1"/>
    </source>
</evidence>
<proteinExistence type="predicted"/>
<name>A0A6L2J379_TANCI</name>
<accession>A0A6L2J379</accession>
<organism evidence="1">
    <name type="scientific">Tanacetum cinerariifolium</name>
    <name type="common">Dalmatian daisy</name>
    <name type="synonym">Chrysanthemum cinerariifolium</name>
    <dbReference type="NCBI Taxonomy" id="118510"/>
    <lineage>
        <taxon>Eukaryota</taxon>
        <taxon>Viridiplantae</taxon>
        <taxon>Streptophyta</taxon>
        <taxon>Embryophyta</taxon>
        <taxon>Tracheophyta</taxon>
        <taxon>Spermatophyta</taxon>
        <taxon>Magnoliopsida</taxon>
        <taxon>eudicotyledons</taxon>
        <taxon>Gunneridae</taxon>
        <taxon>Pentapetalae</taxon>
        <taxon>asterids</taxon>
        <taxon>campanulids</taxon>
        <taxon>Asterales</taxon>
        <taxon>Asteraceae</taxon>
        <taxon>Asteroideae</taxon>
        <taxon>Anthemideae</taxon>
        <taxon>Anthemidinae</taxon>
        <taxon>Tanacetum</taxon>
    </lineage>
</organism>